<sequence>MMYPSQTLDDAEYFGEKFQSGHTEFQSGHTEIHVLVELPVSKDVKKLRGGIMQTKLRQYAHSDMNATRGLALLRELKLRFLVVRTIPYTGGVGDLTHVEAFKWEPISDSRDKKIKLSEEQQRERYRTYMEENIGDVLSGSKLGVLAVKKDRSILTVELPGHNIRLTGPVNLLILSGVVKVQRFTIRALPDARMVIEVKRDVEESDVYQAMSKLIALDVLANESVTALLTDLVSHWQFFGSPRTTRNVRASKPWLLPIHPQRSQRSGF</sequence>
<dbReference type="EMBL" id="JBIMZQ010000069">
    <property type="protein sequence ID" value="KAL3657113.1"/>
    <property type="molecule type" value="Genomic_DNA"/>
</dbReference>
<name>A0ABD3ERP4_9STRA</name>
<keyword evidence="2" id="KW-1185">Reference proteome</keyword>
<dbReference type="AlphaFoldDB" id="A0ABD3ERP4"/>
<evidence type="ECO:0000313" key="2">
    <source>
        <dbReference type="Proteomes" id="UP001632037"/>
    </source>
</evidence>
<accession>A0ABD3ERP4</accession>
<organism evidence="1 2">
    <name type="scientific">Phytophthora oleae</name>
    <dbReference type="NCBI Taxonomy" id="2107226"/>
    <lineage>
        <taxon>Eukaryota</taxon>
        <taxon>Sar</taxon>
        <taxon>Stramenopiles</taxon>
        <taxon>Oomycota</taxon>
        <taxon>Peronosporomycetes</taxon>
        <taxon>Peronosporales</taxon>
        <taxon>Peronosporaceae</taxon>
        <taxon>Phytophthora</taxon>
    </lineage>
</organism>
<protein>
    <submittedName>
        <fullName evidence="1">Uncharacterized protein</fullName>
    </submittedName>
</protein>
<reference evidence="1 2" key="1">
    <citation type="submission" date="2024-09" db="EMBL/GenBank/DDBJ databases">
        <title>Genome sequencing and assembly of Phytophthora oleae, isolate VK10A, causative agent of rot of olive drupes.</title>
        <authorList>
            <person name="Conti Taguali S."/>
            <person name="Riolo M."/>
            <person name="La Spada F."/>
            <person name="Cacciola S.O."/>
            <person name="Dionisio G."/>
        </authorList>
    </citation>
    <scope>NUCLEOTIDE SEQUENCE [LARGE SCALE GENOMIC DNA]</scope>
    <source>
        <strain evidence="1 2">VK10A</strain>
    </source>
</reference>
<gene>
    <name evidence="1" type="ORF">V7S43_018025</name>
</gene>
<proteinExistence type="predicted"/>
<evidence type="ECO:0000313" key="1">
    <source>
        <dbReference type="EMBL" id="KAL3657113.1"/>
    </source>
</evidence>
<dbReference type="Proteomes" id="UP001632037">
    <property type="component" value="Unassembled WGS sequence"/>
</dbReference>
<comment type="caution">
    <text evidence="1">The sequence shown here is derived from an EMBL/GenBank/DDBJ whole genome shotgun (WGS) entry which is preliminary data.</text>
</comment>